<dbReference type="GO" id="GO:0003676">
    <property type="term" value="F:nucleic acid binding"/>
    <property type="evidence" value="ECO:0007669"/>
    <property type="project" value="InterPro"/>
</dbReference>
<reference evidence="4" key="1">
    <citation type="journal article" date="2019" name="Sci. Rep.">
        <title>Draft genome of Tanacetum cinerariifolium, the natural source of mosquito coil.</title>
        <authorList>
            <person name="Yamashiro T."/>
            <person name="Shiraishi A."/>
            <person name="Satake H."/>
            <person name="Nakayama K."/>
        </authorList>
    </citation>
    <scope>NUCLEOTIDE SEQUENCE</scope>
</reference>
<sequence length="2218" mass="252673">VTIESELKNDFIQKECYDTLLKKFNILEKHCISLEVDNQLKKDIFKKNTLFSQEGAPTFTELFEINDLKAQTQAKDTVIWKLREKLQSLSGDVNERKVKREFEEIETLNIELDHKVTKLVAEKEHLKQNYKQLYDSIKSLRVRSKEQCDDLINKVNLKFAEVFDLNASLQEKVLVITALKEQLSKLKGKVVVTEAVSLNPIDLELLKIEVSPLAPKLCKNRSAHIDYITHTLEEAATLREIIKGERLINLLNTSLDYAYTKATSSVTNSMSNVNSDLKCASSNGCSFSDNHDACVVAYINSVNASIKSKSVKTPVKRKTWQPTRKLFKTIGHKWKPTGRTFTLVGNVCPLTRITTTTIVPPREPIPIVNSTNKPVVTLVYSRKTKAANKKVPVSNSMITKFLVANKMEPNNSWGSSSSNVPSPLIDCSINGKKYIVVIVDDYSRFTWVKFLRSKDETPDFIIKFLKMIQVGISHETSVARSPQQNGVVERCNRTLIEAARTMLIYAQALLFLWAEAMATAYFTQNRSIIRLRHGKTPYELLHNKLPNLSFYHVFGALCYPTNDSENLGKLQPKADIGIFIGYAPTKKAFQIYNRRTRRIVETIHVDFDELTAMASEQCSSGPALNEMTPGTISSGLVHKSSPLTSYVPPSRNDWDLLFQPMFDELLNPSPSVVNQALEVIAPIAKVIPPVPADSSGSPSSITVDQDAPSSSKSHTTTEIQSSVIPQDVRDANLDMEVAHMGNDSLLGVSIPEEELNEFERLEVWKLVPRPDQVMVINLKWIYKVKLDELGGILKNKARLVACGYRQEEGIDFEESFAPVARLEAIRIFLAYAAHKNMVVYQMDVKTAFLNDNLREEFYVSQPDKFVDQDNPNHVYKLKKALYGLKQAPRAWRNGKDLLLMSMMGKISFFLGLQISQSPKGIFINQSKYALESLKKYDFKSCNQVDTPMVEKSKLDEDREGKAVDPSHYRGMIGTLLYLTASRPDLQFAICMCAQYQARPTEKHVHAVKRIFRYLRGTVHWGPWYPKDSSIALTAFADADHAGCQDTRRSTSGCVQFLGERLISWSSKRQKSAAIFSMEAEYIALTGCCAQILWMRSQLSDYGLAFNKILMYCDNKSAIALCCNNVQHSRSKHIDIRYHFIKDQVENGVIELYFINIEYQLVDLFTKALGRDRIDFLINKLGMRSFTPETLKQLMDEVDECPFFKAFLVTADVPEIYMQEFWATTNVHHHALRFKMDNKKHIVNLESFRDMLHICPRIPGQSFDELPFEEEILDFFRFLGHSATIRTLTDVNINKLYQLWRSFAAVINKCLNGKSSGYDSLRLSQALILWGLYHKRNIDYAFLIWEDFMYQVEHKNHKKSNEMYYPRFTKVIIHHFMSKDPSIPRRNKVNWHYVRDDFMFSTIKVVSRHQNTQQYDAMLPIELTNKEIRNTKAYKEYYAFATGEATPKPKASTRRTRSGSDTSITPPTAVATPRLTAATTPRLTAAAKGKQPAKAPKAKSLSALSEPGGSGTDEGTGSKPGVPDVPTDESEEELLWNSSDNEGANDQGKDIDDDERDDDEEQEVAKIDEQDDAGGGRDDDEESKSDEEDDDKETRDEKSFDPIPITPESNKDDGNDEKDQGLKTGKEERLNEEEEADELYRDVDINQGMGIQLSQEIEDSHVTLTLVNPDGVESIFATALTSIAPLPTPTPTMTLSIIASTTTASQAPIPPMMFLSDIIQHLLSSGLLSSHLSRTSYAVAADLSEMELKKILIEKMEGNKSIQHSDEQRNLYKALVEAYEDDKIILDTYGESVILKRRHDDDDDQGKGPFAGLDQGSKRRREGKEPESASAPLETTTRSAGRSTTGSRSRQASASKSASAEEPKPPTPDCDWNKTLPAVQGSTQTWISKLEKQADSRSSFNELLDTTLDFSNFIMNRLRVDTLTPELLAGLTYELIQGSCKSLIELEYHLEEVYKVTTDQLDWVNPKGQQYPHNLLQPLSLIPNNRGRRVIPFAHFINNDLEYLRGDLVPRTIWIQEPIDYDKHSFWRIIAVMDLKIVKWHSYKHLDWITVRRDDDKLYKFKECDFKRLRLQDIEDMLLLLIQGKLSNLTIEERFAFNVSLRMFTRSIRREAYTAYSNPRGFIYKNKDKKNRFMRIDELHKFSDGMLNDVRTALDDRLKGIRMRYLPQTIWRKSDKDKAAAMIQAIDRMLKTRRIMRSLEKFVGGRQYEGDFRILQRTI</sequence>
<dbReference type="GO" id="GO:0015074">
    <property type="term" value="P:DNA integration"/>
    <property type="evidence" value="ECO:0007669"/>
    <property type="project" value="InterPro"/>
</dbReference>
<dbReference type="Gene3D" id="3.30.420.10">
    <property type="entry name" value="Ribonuclease H-like superfamily/Ribonuclease H"/>
    <property type="match status" value="2"/>
</dbReference>
<organism evidence="4">
    <name type="scientific">Tanacetum cinerariifolium</name>
    <name type="common">Dalmatian daisy</name>
    <name type="synonym">Chrysanthemum cinerariifolium</name>
    <dbReference type="NCBI Taxonomy" id="118510"/>
    <lineage>
        <taxon>Eukaryota</taxon>
        <taxon>Viridiplantae</taxon>
        <taxon>Streptophyta</taxon>
        <taxon>Embryophyta</taxon>
        <taxon>Tracheophyta</taxon>
        <taxon>Spermatophyta</taxon>
        <taxon>Magnoliopsida</taxon>
        <taxon>eudicotyledons</taxon>
        <taxon>Gunneridae</taxon>
        <taxon>Pentapetalae</taxon>
        <taxon>asterids</taxon>
        <taxon>campanulids</taxon>
        <taxon>Asterales</taxon>
        <taxon>Asteraceae</taxon>
        <taxon>Asteroideae</taxon>
        <taxon>Anthemideae</taxon>
        <taxon>Anthemidinae</taxon>
        <taxon>Tanacetum</taxon>
    </lineage>
</organism>
<feature type="domain" description="Integrase catalytic" evidence="3">
    <location>
        <begin position="455"/>
        <end position="545"/>
    </location>
</feature>
<feature type="compositionally biased region" description="Acidic residues" evidence="2">
    <location>
        <begin position="1577"/>
        <end position="1590"/>
    </location>
</feature>
<feature type="region of interest" description="Disordered" evidence="2">
    <location>
        <begin position="1444"/>
        <end position="1641"/>
    </location>
</feature>
<feature type="compositionally biased region" description="Low complexity" evidence="2">
    <location>
        <begin position="1834"/>
        <end position="1857"/>
    </location>
</feature>
<feature type="non-terminal residue" evidence="4">
    <location>
        <position position="1"/>
    </location>
</feature>
<dbReference type="CDD" id="cd09272">
    <property type="entry name" value="RNase_HI_RT_Ty1"/>
    <property type="match status" value="1"/>
</dbReference>
<gene>
    <name evidence="4" type="ORF">Tci_033654</name>
</gene>
<dbReference type="InterPro" id="IPR013103">
    <property type="entry name" value="RVT_2"/>
</dbReference>
<keyword evidence="1" id="KW-0175">Coiled coil</keyword>
<dbReference type="SUPFAM" id="SSF53098">
    <property type="entry name" value="Ribonuclease H-like"/>
    <property type="match status" value="1"/>
</dbReference>
<evidence type="ECO:0000256" key="2">
    <source>
        <dbReference type="SAM" id="MobiDB-lite"/>
    </source>
</evidence>
<dbReference type="PANTHER" id="PTHR11439">
    <property type="entry name" value="GAG-POL-RELATED RETROTRANSPOSON"/>
    <property type="match status" value="1"/>
</dbReference>
<evidence type="ECO:0000259" key="3">
    <source>
        <dbReference type="PROSITE" id="PS50994"/>
    </source>
</evidence>
<feature type="compositionally biased region" description="Low complexity" evidence="2">
    <location>
        <begin position="1458"/>
        <end position="1503"/>
    </location>
</feature>
<proteinExistence type="predicted"/>
<feature type="compositionally biased region" description="Acidic residues" evidence="2">
    <location>
        <begin position="1550"/>
        <end position="1561"/>
    </location>
</feature>
<dbReference type="SUPFAM" id="SSF56672">
    <property type="entry name" value="DNA/RNA polymerases"/>
    <property type="match status" value="1"/>
</dbReference>
<evidence type="ECO:0000313" key="4">
    <source>
        <dbReference type="EMBL" id="GEU61676.1"/>
    </source>
</evidence>
<feature type="region of interest" description="Disordered" evidence="2">
    <location>
        <begin position="694"/>
        <end position="721"/>
    </location>
</feature>
<protein>
    <submittedName>
        <fullName evidence="4">Retrotransposon protein, putative, unclassified</fullName>
    </submittedName>
</protein>
<dbReference type="Pfam" id="PF25597">
    <property type="entry name" value="SH3_retrovirus"/>
    <property type="match status" value="1"/>
</dbReference>
<comment type="caution">
    <text evidence="4">The sequence shown here is derived from an EMBL/GenBank/DDBJ whole genome shotgun (WGS) entry which is preliminary data.</text>
</comment>
<feature type="region of interest" description="Disordered" evidence="2">
    <location>
        <begin position="1796"/>
        <end position="1875"/>
    </location>
</feature>
<dbReference type="Pfam" id="PF07727">
    <property type="entry name" value="RVT_2"/>
    <property type="match status" value="1"/>
</dbReference>
<name>A0A6L2LIM6_TANCI</name>
<evidence type="ECO:0000256" key="1">
    <source>
        <dbReference type="SAM" id="Coils"/>
    </source>
</evidence>
<dbReference type="InterPro" id="IPR001584">
    <property type="entry name" value="Integrase_cat-core"/>
</dbReference>
<dbReference type="InterPro" id="IPR036397">
    <property type="entry name" value="RNaseH_sf"/>
</dbReference>
<dbReference type="EMBL" id="BKCJ010004545">
    <property type="protein sequence ID" value="GEU61676.1"/>
    <property type="molecule type" value="Genomic_DNA"/>
</dbReference>
<dbReference type="InterPro" id="IPR057670">
    <property type="entry name" value="SH3_retrovirus"/>
</dbReference>
<feature type="coiled-coil region" evidence="1">
    <location>
        <begin position="116"/>
        <end position="143"/>
    </location>
</feature>
<accession>A0A6L2LIM6</accession>
<dbReference type="InterPro" id="IPR043502">
    <property type="entry name" value="DNA/RNA_pol_sf"/>
</dbReference>
<dbReference type="InterPro" id="IPR012337">
    <property type="entry name" value="RNaseH-like_sf"/>
</dbReference>
<feature type="compositionally biased region" description="Basic and acidic residues" evidence="2">
    <location>
        <begin position="1608"/>
        <end position="1628"/>
    </location>
</feature>
<dbReference type="PROSITE" id="PS50994">
    <property type="entry name" value="INTEGRASE"/>
    <property type="match status" value="1"/>
</dbReference>
<dbReference type="PANTHER" id="PTHR11439:SF509">
    <property type="entry name" value="RNA-DIRECTED DNA POLYMERASE"/>
    <property type="match status" value="1"/>
</dbReference>